<dbReference type="InterPro" id="IPR051675">
    <property type="entry name" value="Endo/Exo/Phosphatase_dom_1"/>
</dbReference>
<feature type="domain" description="Helix-hairpin-helix DNA-binding motif class 1" evidence="1">
    <location>
        <begin position="157"/>
        <end position="176"/>
    </location>
</feature>
<accession>A0A1R4FN77</accession>
<dbReference type="NCBIfam" id="TIGR00426">
    <property type="entry name" value="competence protein ComEA helix-hairpin-helix repeat region"/>
    <property type="match status" value="1"/>
</dbReference>
<dbReference type="Pfam" id="PF12836">
    <property type="entry name" value="HHH_3"/>
    <property type="match status" value="1"/>
</dbReference>
<evidence type="ECO:0000259" key="1">
    <source>
        <dbReference type="SMART" id="SM00278"/>
    </source>
</evidence>
<sequence>MLGDKLRIGAGAAVVLVIGAVAGAAVTNAVQPAPAAQIAVAEASASTELYVDVQGAVERPGIVMLSSGARVIDAVAAAGGMTDDAAAGSVNLAREVVDGEQLVVPDGSAEAAGADDGLVSINSASAEELQMLSGIGPALSSAIIAYRDENGPFTAVEQLEEVPGIGPAMMSRLASLVKL</sequence>
<dbReference type="InterPro" id="IPR004509">
    <property type="entry name" value="Competence_ComEA_HhH"/>
</dbReference>
<evidence type="ECO:0000313" key="2">
    <source>
        <dbReference type="EMBL" id="SJM57385.1"/>
    </source>
</evidence>
<name>A0A1R4FN77_9MICO</name>
<dbReference type="RefSeq" id="WP_086991536.1">
    <property type="nucleotide sequence ID" value="NZ_FUHU01000026.1"/>
</dbReference>
<dbReference type="Proteomes" id="UP000195787">
    <property type="component" value="Unassembled WGS sequence"/>
</dbReference>
<dbReference type="OrthoDB" id="9758724at2"/>
<dbReference type="GO" id="GO:0003677">
    <property type="term" value="F:DNA binding"/>
    <property type="evidence" value="ECO:0007669"/>
    <property type="project" value="InterPro"/>
</dbReference>
<dbReference type="GO" id="GO:0015627">
    <property type="term" value="C:type II protein secretion system complex"/>
    <property type="evidence" value="ECO:0007669"/>
    <property type="project" value="TreeGrafter"/>
</dbReference>
<gene>
    <name evidence="2" type="ORF">CZ674_05460</name>
</gene>
<organism evidence="2 3">
    <name type="scientific">Agrococcus casei LMG 22410</name>
    <dbReference type="NCBI Taxonomy" id="1255656"/>
    <lineage>
        <taxon>Bacteria</taxon>
        <taxon>Bacillati</taxon>
        <taxon>Actinomycetota</taxon>
        <taxon>Actinomycetes</taxon>
        <taxon>Micrococcales</taxon>
        <taxon>Microbacteriaceae</taxon>
        <taxon>Agrococcus</taxon>
    </lineage>
</organism>
<dbReference type="SUPFAM" id="SSF47781">
    <property type="entry name" value="RuvA domain 2-like"/>
    <property type="match status" value="1"/>
</dbReference>
<dbReference type="EMBL" id="FUHU01000026">
    <property type="protein sequence ID" value="SJM57385.1"/>
    <property type="molecule type" value="Genomic_DNA"/>
</dbReference>
<dbReference type="GeneID" id="303172657"/>
<keyword evidence="3" id="KW-1185">Reference proteome</keyword>
<proteinExistence type="predicted"/>
<dbReference type="PANTHER" id="PTHR21180:SF32">
    <property type="entry name" value="ENDONUCLEASE_EXONUCLEASE_PHOSPHATASE FAMILY DOMAIN-CONTAINING PROTEIN 1"/>
    <property type="match status" value="1"/>
</dbReference>
<dbReference type="Gene3D" id="3.30.1950.10">
    <property type="entry name" value="wza like domain"/>
    <property type="match status" value="1"/>
</dbReference>
<dbReference type="SMART" id="SM00278">
    <property type="entry name" value="HhH1"/>
    <property type="match status" value="2"/>
</dbReference>
<feature type="domain" description="Helix-hairpin-helix DNA-binding motif class 1" evidence="1">
    <location>
        <begin position="127"/>
        <end position="146"/>
    </location>
</feature>
<dbReference type="InterPro" id="IPR010994">
    <property type="entry name" value="RuvA_2-like"/>
</dbReference>
<dbReference type="InterPro" id="IPR003583">
    <property type="entry name" value="Hlx-hairpin-Hlx_DNA-bd_motif"/>
</dbReference>
<dbReference type="GO" id="GO:0006281">
    <property type="term" value="P:DNA repair"/>
    <property type="evidence" value="ECO:0007669"/>
    <property type="project" value="InterPro"/>
</dbReference>
<reference evidence="2 3" key="1">
    <citation type="submission" date="2017-02" db="EMBL/GenBank/DDBJ databases">
        <authorList>
            <person name="Peterson S.W."/>
        </authorList>
    </citation>
    <scope>NUCLEOTIDE SEQUENCE [LARGE SCALE GENOMIC DNA]</scope>
    <source>
        <strain evidence="2 3">LMG 22410</strain>
    </source>
</reference>
<dbReference type="PANTHER" id="PTHR21180">
    <property type="entry name" value="ENDONUCLEASE/EXONUCLEASE/PHOSPHATASE FAMILY DOMAIN-CONTAINING PROTEIN 1"/>
    <property type="match status" value="1"/>
</dbReference>
<evidence type="ECO:0000313" key="3">
    <source>
        <dbReference type="Proteomes" id="UP000195787"/>
    </source>
</evidence>
<dbReference type="InterPro" id="IPR019554">
    <property type="entry name" value="Soluble_ligand-bd"/>
</dbReference>
<protein>
    <submittedName>
        <fullName evidence="2">Late competence protein ComEA, DNA receptor</fullName>
    </submittedName>
</protein>
<keyword evidence="2" id="KW-0675">Receptor</keyword>
<dbReference type="Gene3D" id="3.10.560.10">
    <property type="entry name" value="Outer membrane lipoprotein wza domain like"/>
    <property type="match status" value="1"/>
</dbReference>
<dbReference type="Gene3D" id="1.10.150.280">
    <property type="entry name" value="AF1531-like domain"/>
    <property type="match status" value="1"/>
</dbReference>
<dbReference type="GO" id="GO:0015628">
    <property type="term" value="P:protein secretion by the type II secretion system"/>
    <property type="evidence" value="ECO:0007669"/>
    <property type="project" value="TreeGrafter"/>
</dbReference>
<dbReference type="AlphaFoldDB" id="A0A1R4FN77"/>
<dbReference type="Pfam" id="PF10531">
    <property type="entry name" value="SLBB"/>
    <property type="match status" value="1"/>
</dbReference>